<dbReference type="SMART" id="SM00487">
    <property type="entry name" value="DEXDc"/>
    <property type="match status" value="1"/>
</dbReference>
<dbReference type="SUPFAM" id="SSF52540">
    <property type="entry name" value="P-loop containing nucleoside triphosphate hydrolases"/>
    <property type="match status" value="1"/>
</dbReference>
<evidence type="ECO:0000313" key="12">
    <source>
        <dbReference type="EMBL" id="PZR79294.1"/>
    </source>
</evidence>
<organism evidence="12 13">
    <name type="scientific">Candidatus Aeolococcus gillhamiae</name>
    <dbReference type="NCBI Taxonomy" id="3127015"/>
    <lineage>
        <taxon>Bacteria</taxon>
        <taxon>Bacillati</taxon>
        <taxon>Candidatus Dormiibacterota</taxon>
        <taxon>Candidatus Dormibacteria</taxon>
        <taxon>Candidatus Aeolococcales</taxon>
        <taxon>Candidatus Aeolococcaceae</taxon>
        <taxon>Candidatus Aeolococcus</taxon>
    </lineage>
</organism>
<dbReference type="GO" id="GO:0003724">
    <property type="term" value="F:RNA helicase activity"/>
    <property type="evidence" value="ECO:0007669"/>
    <property type="project" value="InterPro"/>
</dbReference>
<dbReference type="InterPro" id="IPR044742">
    <property type="entry name" value="DEAD/DEAH_RhlB"/>
</dbReference>
<dbReference type="GO" id="GO:0016787">
    <property type="term" value="F:hydrolase activity"/>
    <property type="evidence" value="ECO:0007669"/>
    <property type="project" value="UniProtKB-KW"/>
</dbReference>
<feature type="region of interest" description="Disordered" evidence="8">
    <location>
        <begin position="421"/>
        <end position="460"/>
    </location>
</feature>
<dbReference type="InterPro" id="IPR001650">
    <property type="entry name" value="Helicase_C-like"/>
</dbReference>
<dbReference type="PROSITE" id="PS51194">
    <property type="entry name" value="HELICASE_CTER"/>
    <property type="match status" value="1"/>
</dbReference>
<dbReference type="GO" id="GO:0005524">
    <property type="term" value="F:ATP binding"/>
    <property type="evidence" value="ECO:0007669"/>
    <property type="project" value="UniProtKB-KW"/>
</dbReference>
<accession>A0A2W6A6Z2</accession>
<evidence type="ECO:0000256" key="8">
    <source>
        <dbReference type="SAM" id="MobiDB-lite"/>
    </source>
</evidence>
<dbReference type="AlphaFoldDB" id="A0A2W6A6Z2"/>
<dbReference type="CDD" id="cd18787">
    <property type="entry name" value="SF2_C_DEAD"/>
    <property type="match status" value="1"/>
</dbReference>
<dbReference type="InterPro" id="IPR011545">
    <property type="entry name" value="DEAD/DEAH_box_helicase_dom"/>
</dbReference>
<dbReference type="Pfam" id="PF00271">
    <property type="entry name" value="Helicase_C"/>
    <property type="match status" value="1"/>
</dbReference>
<dbReference type="InterPro" id="IPR014001">
    <property type="entry name" value="Helicase_ATP-bd"/>
</dbReference>
<dbReference type="GO" id="GO:0003676">
    <property type="term" value="F:nucleic acid binding"/>
    <property type="evidence" value="ECO:0007669"/>
    <property type="project" value="InterPro"/>
</dbReference>
<evidence type="ECO:0000256" key="5">
    <source>
        <dbReference type="ARBA" id="ARBA00038437"/>
    </source>
</evidence>
<evidence type="ECO:0000256" key="1">
    <source>
        <dbReference type="ARBA" id="ARBA00022741"/>
    </source>
</evidence>
<sequence length="460" mass="50031">MWCRFVRHCPSCGSSPRCTTGPPSQAIDQSFEGKRRALRLRRDMTSFADLGVRPRTLQSLEQARITSPLPVQEEAIPVLVAGRDAVAEAPTGSGKTLAFLIPMVERLAGHRPHGGPRALIVAPSRELANQIGAVLRTVDRGLRIAMLYGGVGYGGQLSALRSSPDVVIGCPGRILDLAGQGKANLASIEYLVLDEADEMLDQGFAPDVERIIALTPGTGPNRRQTVLTSATMPAWVQRMIDRHLVDPAVIRVSAQGEPTLEHAILHVERANKVDTLSRLLRRHTGSALVFHRTKHGAKGLARDLNARGHRSAELQGNLSQNARDRAVAAFRNGHADVLVATNVAARGLDISHVAMVVNYELPETPQWLTHRIGRTARNGAAGRAFTFLTREDSEKWRKLRRLGAPELPGADTEHLLSTGDIRFISSPPMGVPSSAPPRRPQRGPTGNGFHRRRSRPSSVR</sequence>
<evidence type="ECO:0000259" key="11">
    <source>
        <dbReference type="PROSITE" id="PS51195"/>
    </source>
</evidence>
<dbReference type="InterPro" id="IPR000629">
    <property type="entry name" value="RNA-helicase_DEAD-box_CS"/>
</dbReference>
<keyword evidence="3 7" id="KW-0347">Helicase</keyword>
<dbReference type="Gene3D" id="3.40.50.300">
    <property type="entry name" value="P-loop containing nucleotide triphosphate hydrolases"/>
    <property type="match status" value="2"/>
</dbReference>
<dbReference type="InterPro" id="IPR027417">
    <property type="entry name" value="P-loop_NTPase"/>
</dbReference>
<evidence type="ECO:0000259" key="10">
    <source>
        <dbReference type="PROSITE" id="PS51194"/>
    </source>
</evidence>
<keyword evidence="1 7" id="KW-0547">Nucleotide-binding</keyword>
<feature type="domain" description="Helicase ATP-binding" evidence="9">
    <location>
        <begin position="76"/>
        <end position="250"/>
    </location>
</feature>
<dbReference type="GO" id="GO:0005829">
    <property type="term" value="C:cytosol"/>
    <property type="evidence" value="ECO:0007669"/>
    <property type="project" value="TreeGrafter"/>
</dbReference>
<dbReference type="CDD" id="cd00268">
    <property type="entry name" value="DEADc"/>
    <property type="match status" value="1"/>
</dbReference>
<evidence type="ECO:0000259" key="9">
    <source>
        <dbReference type="PROSITE" id="PS51192"/>
    </source>
</evidence>
<dbReference type="PANTHER" id="PTHR47959">
    <property type="entry name" value="ATP-DEPENDENT RNA HELICASE RHLE-RELATED"/>
    <property type="match status" value="1"/>
</dbReference>
<evidence type="ECO:0000313" key="13">
    <source>
        <dbReference type="Proteomes" id="UP000248724"/>
    </source>
</evidence>
<dbReference type="InterPro" id="IPR050079">
    <property type="entry name" value="DEAD_box_RNA_helicase"/>
</dbReference>
<dbReference type="PROSITE" id="PS51195">
    <property type="entry name" value="Q_MOTIF"/>
    <property type="match status" value="1"/>
</dbReference>
<feature type="short sequence motif" description="Q motif" evidence="6">
    <location>
        <begin position="45"/>
        <end position="73"/>
    </location>
</feature>
<keyword evidence="4 7" id="KW-0067">ATP-binding</keyword>
<dbReference type="Proteomes" id="UP000248724">
    <property type="component" value="Unassembled WGS sequence"/>
</dbReference>
<evidence type="ECO:0000256" key="7">
    <source>
        <dbReference type="RuleBase" id="RU000492"/>
    </source>
</evidence>
<dbReference type="InterPro" id="IPR014014">
    <property type="entry name" value="RNA_helicase_DEAD_Q_motif"/>
</dbReference>
<dbReference type="PROSITE" id="PS00039">
    <property type="entry name" value="DEAD_ATP_HELICASE"/>
    <property type="match status" value="1"/>
</dbReference>
<evidence type="ECO:0000256" key="4">
    <source>
        <dbReference type="ARBA" id="ARBA00022840"/>
    </source>
</evidence>
<dbReference type="Pfam" id="PF00270">
    <property type="entry name" value="DEAD"/>
    <property type="match status" value="1"/>
</dbReference>
<protein>
    <submittedName>
        <fullName evidence="12">RNA helicase</fullName>
    </submittedName>
</protein>
<evidence type="ECO:0000256" key="3">
    <source>
        <dbReference type="ARBA" id="ARBA00022806"/>
    </source>
</evidence>
<comment type="similarity">
    <text evidence="5 7">Belongs to the DEAD box helicase family.</text>
</comment>
<evidence type="ECO:0000256" key="6">
    <source>
        <dbReference type="PROSITE-ProRule" id="PRU00552"/>
    </source>
</evidence>
<keyword evidence="2 7" id="KW-0378">Hydrolase</keyword>
<gene>
    <name evidence="12" type="ORF">DLM65_11060</name>
</gene>
<dbReference type="EMBL" id="QHBU01000212">
    <property type="protein sequence ID" value="PZR79294.1"/>
    <property type="molecule type" value="Genomic_DNA"/>
</dbReference>
<evidence type="ECO:0000256" key="2">
    <source>
        <dbReference type="ARBA" id="ARBA00022801"/>
    </source>
</evidence>
<dbReference type="SMART" id="SM00490">
    <property type="entry name" value="HELICc"/>
    <property type="match status" value="1"/>
</dbReference>
<comment type="caution">
    <text evidence="12">The sequence shown here is derived from an EMBL/GenBank/DDBJ whole genome shotgun (WGS) entry which is preliminary data.</text>
</comment>
<proteinExistence type="inferred from homology"/>
<reference evidence="12 13" key="1">
    <citation type="journal article" date="2017" name="Nature">
        <title>Atmospheric trace gases support primary production in Antarctic desert surface soil.</title>
        <authorList>
            <person name="Ji M."/>
            <person name="Greening C."/>
            <person name="Vanwonterghem I."/>
            <person name="Carere C.R."/>
            <person name="Bay S.K."/>
            <person name="Steen J.A."/>
            <person name="Montgomery K."/>
            <person name="Lines T."/>
            <person name="Beardall J."/>
            <person name="van Dorst J."/>
            <person name="Snape I."/>
            <person name="Stott M.B."/>
            <person name="Hugenholtz P."/>
            <person name="Ferrari B.C."/>
        </authorList>
    </citation>
    <scope>NUCLEOTIDE SEQUENCE [LARGE SCALE GENOMIC DNA]</scope>
    <source>
        <strain evidence="12">RRmetagenome_bin12</strain>
    </source>
</reference>
<feature type="compositionally biased region" description="Basic residues" evidence="8">
    <location>
        <begin position="449"/>
        <end position="460"/>
    </location>
</feature>
<dbReference type="PROSITE" id="PS51192">
    <property type="entry name" value="HELICASE_ATP_BIND_1"/>
    <property type="match status" value="1"/>
</dbReference>
<feature type="domain" description="Helicase C-terminal" evidence="10">
    <location>
        <begin position="275"/>
        <end position="415"/>
    </location>
</feature>
<dbReference type="PANTHER" id="PTHR47959:SF1">
    <property type="entry name" value="ATP-DEPENDENT RNA HELICASE DBPA"/>
    <property type="match status" value="1"/>
</dbReference>
<name>A0A2W6A6Z2_9BACT</name>
<feature type="domain" description="DEAD-box RNA helicase Q" evidence="11">
    <location>
        <begin position="45"/>
        <end position="73"/>
    </location>
</feature>